<accession>A0A6J4EB25</accession>
<evidence type="ECO:0000313" key="4">
    <source>
        <dbReference type="Proteomes" id="UP001054892"/>
    </source>
</evidence>
<keyword evidence="4" id="KW-1185">Reference proteome</keyword>
<dbReference type="EMBL" id="BQKM01000012">
    <property type="protein sequence ID" value="GJN54578.1"/>
    <property type="molecule type" value="Genomic_DNA"/>
</dbReference>
<sequence length="47" mass="5696">MPKSPAQKAVAHAYRVLIGWEKERLLLLEWQGELWMQWEKVPRYLES</sequence>
<dbReference type="EMBL" id="AP023189">
    <property type="protein sequence ID" value="BCG27143.1"/>
    <property type="molecule type" value="Genomic_DNA"/>
</dbReference>
<dbReference type="Proteomes" id="UP001054892">
    <property type="component" value="Unassembled WGS sequence"/>
</dbReference>
<evidence type="ECO:0000313" key="1">
    <source>
        <dbReference type="EMBL" id="BCG27143.1"/>
    </source>
</evidence>
<dbReference type="AlphaFoldDB" id="A0A6J4EB25"/>
<proteinExistence type="predicted"/>
<gene>
    <name evidence="1" type="ORF">TUM18999_53340</name>
    <name evidence="2" type="ORF">TUM20286_43300</name>
</gene>
<organism evidence="1 3">
    <name type="scientific">Pseudomonas tohonis</name>
    <dbReference type="NCBI Taxonomy" id="2725477"/>
    <lineage>
        <taxon>Bacteria</taxon>
        <taxon>Pseudomonadati</taxon>
        <taxon>Pseudomonadota</taxon>
        <taxon>Gammaproteobacteria</taxon>
        <taxon>Pseudomonadales</taxon>
        <taxon>Pseudomonadaceae</taxon>
        <taxon>Pseudomonas</taxon>
    </lineage>
</organism>
<dbReference type="Proteomes" id="UP000509383">
    <property type="component" value="Chromosome"/>
</dbReference>
<name>A0A6J4EB25_9PSED</name>
<dbReference type="KEGG" id="ptw:TUM18999_53340"/>
<dbReference type="RefSeq" id="WP_173171650.1">
    <property type="nucleotide sequence ID" value="NZ_AP023189.1"/>
</dbReference>
<evidence type="ECO:0000313" key="2">
    <source>
        <dbReference type="EMBL" id="GJN54578.1"/>
    </source>
</evidence>
<protein>
    <submittedName>
        <fullName evidence="1">Uncharacterized protein</fullName>
    </submittedName>
</protein>
<evidence type="ECO:0000313" key="3">
    <source>
        <dbReference type="Proteomes" id="UP000509383"/>
    </source>
</evidence>
<reference evidence="1 3" key="1">
    <citation type="submission" date="2020-05" db="EMBL/GenBank/DDBJ databases">
        <title>Characterization of novel class B3 metallo-beta-lactamase from novel Pseudomonas species.</title>
        <authorList>
            <person name="Yamada K."/>
            <person name="Aoki K."/>
            <person name="Ishii Y."/>
        </authorList>
    </citation>
    <scope>NUCLEOTIDE SEQUENCE [LARGE SCALE GENOMIC DNA]</scope>
    <source>
        <strain evidence="1 3">TUM18999</strain>
        <strain evidence="2 4">TUM20286</strain>
    </source>
</reference>